<sequence>MKNFTSYNRQALIDAVVLLVAVALTGALLHGLDATEALYEYSRSHEGYELDEIILTVAVSSIYLSVYTLRRLRNLQALLVAASTDPLIGITNRRRGSDLIAALVQGQGPNNELASIIMFDVDDFKRINDDYGHDTGDEVLTELIEVVQEETRRMDIVIRWGGEEFIILCPRTHADEACQLAERIRIAVERHRFRDVGQVTASFGVTALAPNENLRSQVVRADRGLYESKRLGKNRVTMA</sequence>
<dbReference type="Proteomes" id="UP000010816">
    <property type="component" value="Chromosome"/>
</dbReference>
<dbReference type="Pfam" id="PF00990">
    <property type="entry name" value="GGDEF"/>
    <property type="match status" value="1"/>
</dbReference>
<dbReference type="FunFam" id="3.30.70.270:FF:000001">
    <property type="entry name" value="Diguanylate cyclase domain protein"/>
    <property type="match status" value="1"/>
</dbReference>
<feature type="transmembrane region" description="Helical" evidence="4">
    <location>
        <begin position="52"/>
        <end position="69"/>
    </location>
</feature>
<dbReference type="GO" id="GO:1902201">
    <property type="term" value="P:negative regulation of bacterial-type flagellum-dependent cell motility"/>
    <property type="evidence" value="ECO:0007669"/>
    <property type="project" value="TreeGrafter"/>
</dbReference>
<name>L0GU28_9GAMM</name>
<dbReference type="GO" id="GO:0052621">
    <property type="term" value="F:diguanylate cyclase activity"/>
    <property type="evidence" value="ECO:0007669"/>
    <property type="project" value="UniProtKB-EC"/>
</dbReference>
<accession>L0GU28</accession>
<feature type="transmembrane region" description="Helical" evidence="4">
    <location>
        <begin position="12"/>
        <end position="32"/>
    </location>
</feature>
<comment type="cofactor">
    <cofactor evidence="1">
        <name>Mg(2+)</name>
        <dbReference type="ChEBI" id="CHEBI:18420"/>
    </cofactor>
</comment>
<evidence type="ECO:0000313" key="6">
    <source>
        <dbReference type="EMBL" id="AGA89466.1"/>
    </source>
</evidence>
<dbReference type="CDD" id="cd01949">
    <property type="entry name" value="GGDEF"/>
    <property type="match status" value="1"/>
</dbReference>
<gene>
    <name evidence="6" type="ORF">Thimo_0625</name>
</gene>
<dbReference type="InterPro" id="IPR050469">
    <property type="entry name" value="Diguanylate_Cyclase"/>
</dbReference>
<evidence type="ECO:0000256" key="4">
    <source>
        <dbReference type="SAM" id="Phobius"/>
    </source>
</evidence>
<dbReference type="EC" id="2.7.7.65" evidence="2"/>
<dbReference type="KEGG" id="tmb:Thimo_0625"/>
<dbReference type="AlphaFoldDB" id="L0GU28"/>
<evidence type="ECO:0000256" key="2">
    <source>
        <dbReference type="ARBA" id="ARBA00012528"/>
    </source>
</evidence>
<dbReference type="InterPro" id="IPR043128">
    <property type="entry name" value="Rev_trsase/Diguanyl_cyclase"/>
</dbReference>
<dbReference type="InterPro" id="IPR000160">
    <property type="entry name" value="GGDEF_dom"/>
</dbReference>
<dbReference type="SUPFAM" id="SSF55073">
    <property type="entry name" value="Nucleotide cyclase"/>
    <property type="match status" value="1"/>
</dbReference>
<evidence type="ECO:0000256" key="3">
    <source>
        <dbReference type="ARBA" id="ARBA00034247"/>
    </source>
</evidence>
<dbReference type="PROSITE" id="PS50887">
    <property type="entry name" value="GGDEF"/>
    <property type="match status" value="1"/>
</dbReference>
<dbReference type="GO" id="GO:0043709">
    <property type="term" value="P:cell adhesion involved in single-species biofilm formation"/>
    <property type="evidence" value="ECO:0007669"/>
    <property type="project" value="TreeGrafter"/>
</dbReference>
<organism evidence="6 7">
    <name type="scientific">Thioflavicoccus mobilis 8321</name>
    <dbReference type="NCBI Taxonomy" id="765912"/>
    <lineage>
        <taxon>Bacteria</taxon>
        <taxon>Pseudomonadati</taxon>
        <taxon>Pseudomonadota</taxon>
        <taxon>Gammaproteobacteria</taxon>
        <taxon>Chromatiales</taxon>
        <taxon>Chromatiaceae</taxon>
        <taxon>Thioflavicoccus</taxon>
    </lineage>
</organism>
<dbReference type="EMBL" id="CP003051">
    <property type="protein sequence ID" value="AGA89466.1"/>
    <property type="molecule type" value="Genomic_DNA"/>
</dbReference>
<dbReference type="InterPro" id="IPR029787">
    <property type="entry name" value="Nucleotide_cyclase"/>
</dbReference>
<keyword evidence="4" id="KW-0812">Transmembrane</keyword>
<keyword evidence="4" id="KW-1133">Transmembrane helix</keyword>
<comment type="catalytic activity">
    <reaction evidence="3">
        <text>2 GTP = 3',3'-c-di-GMP + 2 diphosphate</text>
        <dbReference type="Rhea" id="RHEA:24898"/>
        <dbReference type="ChEBI" id="CHEBI:33019"/>
        <dbReference type="ChEBI" id="CHEBI:37565"/>
        <dbReference type="ChEBI" id="CHEBI:58805"/>
        <dbReference type="EC" id="2.7.7.65"/>
    </reaction>
</comment>
<keyword evidence="7" id="KW-1185">Reference proteome</keyword>
<evidence type="ECO:0000256" key="1">
    <source>
        <dbReference type="ARBA" id="ARBA00001946"/>
    </source>
</evidence>
<feature type="domain" description="GGDEF" evidence="5">
    <location>
        <begin position="112"/>
        <end position="239"/>
    </location>
</feature>
<dbReference type="NCBIfam" id="TIGR00254">
    <property type="entry name" value="GGDEF"/>
    <property type="match status" value="1"/>
</dbReference>
<dbReference type="eggNOG" id="COG3706">
    <property type="taxonomic scope" value="Bacteria"/>
</dbReference>
<dbReference type="Gene3D" id="3.30.70.270">
    <property type="match status" value="1"/>
</dbReference>
<dbReference type="RefSeq" id="WP_015279613.1">
    <property type="nucleotide sequence ID" value="NC_019940.1"/>
</dbReference>
<dbReference type="STRING" id="765912.Thimo_0625"/>
<dbReference type="SMART" id="SM00267">
    <property type="entry name" value="GGDEF"/>
    <property type="match status" value="1"/>
</dbReference>
<dbReference type="OrthoDB" id="9812260at2"/>
<reference evidence="6 7" key="1">
    <citation type="submission" date="2011-09" db="EMBL/GenBank/DDBJ databases">
        <title>Complete sequence of chromosome of Thioflavicoccus mobilis 8321.</title>
        <authorList>
            <consortium name="US DOE Joint Genome Institute"/>
            <person name="Lucas S."/>
            <person name="Han J."/>
            <person name="Lapidus A."/>
            <person name="Cheng J.-F."/>
            <person name="Goodwin L."/>
            <person name="Pitluck S."/>
            <person name="Peters L."/>
            <person name="Ovchinnikova G."/>
            <person name="Lu M."/>
            <person name="Detter J.C."/>
            <person name="Han C."/>
            <person name="Tapia R."/>
            <person name="Land M."/>
            <person name="Hauser L."/>
            <person name="Kyrpides N."/>
            <person name="Ivanova N."/>
            <person name="Pagani I."/>
            <person name="Vogl K."/>
            <person name="Liu Z."/>
            <person name="Imhoff J."/>
            <person name="Thiel V."/>
            <person name="Frigaard N.-U."/>
            <person name="Bryant D."/>
            <person name="Woyke T."/>
        </authorList>
    </citation>
    <scope>NUCLEOTIDE SEQUENCE [LARGE SCALE GENOMIC DNA]</scope>
    <source>
        <strain evidence="6 7">8321</strain>
    </source>
</reference>
<evidence type="ECO:0000313" key="7">
    <source>
        <dbReference type="Proteomes" id="UP000010816"/>
    </source>
</evidence>
<dbReference type="PANTHER" id="PTHR45138:SF9">
    <property type="entry name" value="DIGUANYLATE CYCLASE DGCM-RELATED"/>
    <property type="match status" value="1"/>
</dbReference>
<dbReference type="PATRIC" id="fig|765912.4.peg.607"/>
<keyword evidence="4" id="KW-0472">Membrane</keyword>
<dbReference type="HOGENOM" id="CLU_000445_11_16_6"/>
<dbReference type="PANTHER" id="PTHR45138">
    <property type="entry name" value="REGULATORY COMPONENTS OF SENSORY TRANSDUCTION SYSTEM"/>
    <property type="match status" value="1"/>
</dbReference>
<protein>
    <recommendedName>
        <fullName evidence="2">diguanylate cyclase</fullName>
        <ecNumber evidence="2">2.7.7.65</ecNumber>
    </recommendedName>
</protein>
<proteinExistence type="predicted"/>
<evidence type="ECO:0000259" key="5">
    <source>
        <dbReference type="PROSITE" id="PS50887"/>
    </source>
</evidence>
<dbReference type="GO" id="GO:0005886">
    <property type="term" value="C:plasma membrane"/>
    <property type="evidence" value="ECO:0007669"/>
    <property type="project" value="TreeGrafter"/>
</dbReference>